<feature type="compositionally biased region" description="Polar residues" evidence="2">
    <location>
        <begin position="25"/>
        <end position="56"/>
    </location>
</feature>
<feature type="transmembrane region" description="Helical" evidence="3">
    <location>
        <begin position="516"/>
        <end position="534"/>
    </location>
</feature>
<comment type="caution">
    <text evidence="4">The sequence shown here is derived from an EMBL/GenBank/DDBJ whole genome shotgun (WGS) entry which is preliminary data.</text>
</comment>
<evidence type="ECO:0000313" key="4">
    <source>
        <dbReference type="EMBL" id="CAI2186589.1"/>
    </source>
</evidence>
<organism evidence="4 5">
    <name type="scientific">Funneliformis geosporum</name>
    <dbReference type="NCBI Taxonomy" id="1117311"/>
    <lineage>
        <taxon>Eukaryota</taxon>
        <taxon>Fungi</taxon>
        <taxon>Fungi incertae sedis</taxon>
        <taxon>Mucoromycota</taxon>
        <taxon>Glomeromycotina</taxon>
        <taxon>Glomeromycetes</taxon>
        <taxon>Glomerales</taxon>
        <taxon>Glomeraceae</taxon>
        <taxon>Funneliformis</taxon>
    </lineage>
</organism>
<keyword evidence="5" id="KW-1185">Reference proteome</keyword>
<proteinExistence type="predicted"/>
<dbReference type="AlphaFoldDB" id="A0A9W4X4T4"/>
<keyword evidence="3" id="KW-1133">Transmembrane helix</keyword>
<dbReference type="Proteomes" id="UP001153678">
    <property type="component" value="Unassembled WGS sequence"/>
</dbReference>
<reference evidence="4" key="1">
    <citation type="submission" date="2022-08" db="EMBL/GenBank/DDBJ databases">
        <authorList>
            <person name="Kallberg Y."/>
            <person name="Tangrot J."/>
            <person name="Rosling A."/>
        </authorList>
    </citation>
    <scope>NUCLEOTIDE SEQUENCE</scope>
    <source>
        <strain evidence="4">Wild A</strain>
    </source>
</reference>
<evidence type="ECO:0000256" key="3">
    <source>
        <dbReference type="SAM" id="Phobius"/>
    </source>
</evidence>
<feature type="region of interest" description="Disordered" evidence="2">
    <location>
        <begin position="1"/>
        <end position="68"/>
    </location>
</feature>
<name>A0A9W4X4T4_9GLOM</name>
<keyword evidence="1" id="KW-0175">Coiled coil</keyword>
<evidence type="ECO:0000256" key="2">
    <source>
        <dbReference type="SAM" id="MobiDB-lite"/>
    </source>
</evidence>
<dbReference type="OrthoDB" id="2447538at2759"/>
<protein>
    <submittedName>
        <fullName evidence="4">19927_t:CDS:1</fullName>
    </submittedName>
</protein>
<accession>A0A9W4X4T4</accession>
<keyword evidence="3" id="KW-0812">Transmembrane</keyword>
<gene>
    <name evidence="4" type="ORF">FWILDA_LOCUS12652</name>
</gene>
<evidence type="ECO:0000256" key="1">
    <source>
        <dbReference type="SAM" id="Coils"/>
    </source>
</evidence>
<evidence type="ECO:0000313" key="5">
    <source>
        <dbReference type="Proteomes" id="UP001153678"/>
    </source>
</evidence>
<feature type="compositionally biased region" description="Basic and acidic residues" evidence="2">
    <location>
        <begin position="10"/>
        <end position="24"/>
    </location>
</feature>
<feature type="coiled-coil region" evidence="1">
    <location>
        <begin position="149"/>
        <end position="281"/>
    </location>
</feature>
<dbReference type="EMBL" id="CAMKVN010004215">
    <property type="protein sequence ID" value="CAI2186589.1"/>
    <property type="molecule type" value="Genomic_DNA"/>
</dbReference>
<feature type="non-terminal residue" evidence="4">
    <location>
        <position position="1"/>
    </location>
</feature>
<keyword evidence="3" id="KW-0472">Membrane</keyword>
<sequence length="588" mass="67896">KIEDTGTQQKTERGDERQKDEETNLRNQINDNLSPIKDNSSNSNFLPSSTDIQNHYNSDKDKSEIENNPNLITPEQKVQANELLKIVISGELLIKKKRFNREILTKLITEKKNNTFLYQLLNKESRIDKVISKLESIQQSQKKKYLWEIGIKNKTIKSAQTEIDNLEEENEELFQENESLRDELEAGLKDKQNKESRLNNLFKQRQVFQNRYNTEKEKVSNLVLELQKEQAKNDDVQHKLFETEQENRMLKYKNIELETDLNNALQKKSELRKRLIEIKRSHKSSVQKAQAANLCRDLIKYESIGELENDKDNVLKQFISQSTGSLIETVANCQQHLKLTDLTQIKTTHPMPEGKSLEDLITFYHANQTKTPTPTQPTITKLESGEPNETIIVNQIIQECDLGLNQNSSLNQVISQINKLIKTKPPTIKPVNQPSDNPFGESLEKIAEIDLNGLEKELGIKLSSEIKQQIKQATNYQELSSLRNQEIKSYLERNQGSVITSQPQQEVVKLFGKERIVWVSWLVISLLVIGGLLLKIKPLTAKKPSSKKDKLREYIEMKSKEDIFADYGKALQDKELEAEKELLENDFD</sequence>